<proteinExistence type="predicted"/>
<comment type="caution">
    <text evidence="3">The sequence shown here is derived from an EMBL/GenBank/DDBJ whole genome shotgun (WGS) entry which is preliminary data.</text>
</comment>
<dbReference type="InterPro" id="IPR014729">
    <property type="entry name" value="Rossmann-like_a/b/a_fold"/>
</dbReference>
<accession>A0ABS3J605</accession>
<dbReference type="CDD" id="cd06259">
    <property type="entry name" value="YdcF-like"/>
    <property type="match status" value="1"/>
</dbReference>
<dbReference type="EMBL" id="JAFMPY010000017">
    <property type="protein sequence ID" value="MBO0905085.1"/>
    <property type="molecule type" value="Genomic_DNA"/>
</dbReference>
<dbReference type="Pfam" id="PF02698">
    <property type="entry name" value="DUF218"/>
    <property type="match status" value="1"/>
</dbReference>
<feature type="transmembrane region" description="Helical" evidence="1">
    <location>
        <begin position="12"/>
        <end position="33"/>
    </location>
</feature>
<dbReference type="Gene3D" id="3.40.50.620">
    <property type="entry name" value="HUPs"/>
    <property type="match status" value="1"/>
</dbReference>
<keyword evidence="1" id="KW-0472">Membrane</keyword>
<name>A0ABS3J605_9HYPH</name>
<feature type="domain" description="DUF218" evidence="2">
    <location>
        <begin position="80"/>
        <end position="246"/>
    </location>
</feature>
<keyword evidence="1" id="KW-0812">Transmembrane</keyword>
<dbReference type="InterPro" id="IPR051599">
    <property type="entry name" value="Cell_Envelope_Assoc"/>
</dbReference>
<dbReference type="PANTHER" id="PTHR30336:SF4">
    <property type="entry name" value="ENVELOPE BIOGENESIS FACTOR ELYC"/>
    <property type="match status" value="1"/>
</dbReference>
<organism evidence="3 4">
    <name type="scientific">Jiella sonneratiae</name>
    <dbReference type="NCBI Taxonomy" id="2816856"/>
    <lineage>
        <taxon>Bacteria</taxon>
        <taxon>Pseudomonadati</taxon>
        <taxon>Pseudomonadota</taxon>
        <taxon>Alphaproteobacteria</taxon>
        <taxon>Hyphomicrobiales</taxon>
        <taxon>Aurantimonadaceae</taxon>
        <taxon>Jiella</taxon>
    </lineage>
</organism>
<sequence>MFFYVAKIGWFLVQPLAFIFVLAILGLALSWFGRRRSGTGLVLLALALLAICSFSPLGLVMTAALENRFPRPAIPEKIAGIVVLGGSFDTRIARTRGGFEFNEAADRVTEALILARRHPEAKVIFSGGDASILAEDVPETISAKEFFTGAGLDPSRLVLDGKARDTFENALYAKRLADPKPGETWLLVTSAFHMPRAVGCFRKAGFPVLPYPVDYRTPGGGEVFRPSNATVRNLEKVHFAVREYLGLLAYRLQGRTDALFPGP</sequence>
<dbReference type="Proteomes" id="UP000664288">
    <property type="component" value="Unassembled WGS sequence"/>
</dbReference>
<evidence type="ECO:0000259" key="2">
    <source>
        <dbReference type="Pfam" id="PF02698"/>
    </source>
</evidence>
<evidence type="ECO:0000313" key="3">
    <source>
        <dbReference type="EMBL" id="MBO0905085.1"/>
    </source>
</evidence>
<reference evidence="3 4" key="1">
    <citation type="submission" date="2021-03" db="EMBL/GenBank/DDBJ databases">
        <title>Whole genome sequence of Jiella sp. MQZ13P-4.</title>
        <authorList>
            <person name="Tuo L."/>
        </authorList>
    </citation>
    <scope>NUCLEOTIDE SEQUENCE [LARGE SCALE GENOMIC DNA]</scope>
    <source>
        <strain evidence="3 4">MQZ13P-4</strain>
    </source>
</reference>
<evidence type="ECO:0000313" key="4">
    <source>
        <dbReference type="Proteomes" id="UP000664288"/>
    </source>
</evidence>
<dbReference type="PANTHER" id="PTHR30336">
    <property type="entry name" value="INNER MEMBRANE PROTEIN, PROBABLE PERMEASE"/>
    <property type="match status" value="1"/>
</dbReference>
<gene>
    <name evidence="3" type="ORF">J1C47_15680</name>
</gene>
<dbReference type="InterPro" id="IPR003848">
    <property type="entry name" value="DUF218"/>
</dbReference>
<evidence type="ECO:0000256" key="1">
    <source>
        <dbReference type="SAM" id="Phobius"/>
    </source>
</evidence>
<keyword evidence="1" id="KW-1133">Transmembrane helix</keyword>
<feature type="transmembrane region" description="Helical" evidence="1">
    <location>
        <begin position="40"/>
        <end position="65"/>
    </location>
</feature>
<keyword evidence="4" id="KW-1185">Reference proteome</keyword>
<protein>
    <submittedName>
        <fullName evidence="3">YdcF family protein</fullName>
    </submittedName>
</protein>